<dbReference type="InterPro" id="IPR011009">
    <property type="entry name" value="Kinase-like_dom_sf"/>
</dbReference>
<dbReference type="InterPro" id="IPR050494">
    <property type="entry name" value="Ser_Thr_dual-spec_kinase"/>
</dbReference>
<evidence type="ECO:0000256" key="4">
    <source>
        <dbReference type="ARBA" id="ARBA00022527"/>
    </source>
</evidence>
<feature type="binding site" evidence="10">
    <location>
        <position position="572"/>
    </location>
    <ligand>
        <name>ATP</name>
        <dbReference type="ChEBI" id="CHEBI:30616"/>
    </ligand>
</feature>
<evidence type="ECO:0000259" key="12">
    <source>
        <dbReference type="PROSITE" id="PS50011"/>
    </source>
</evidence>
<dbReference type="InParanoid" id="A0A316V7J7"/>
<dbReference type="RefSeq" id="XP_025352773.1">
    <property type="nucleotide sequence ID" value="XM_025499333.1"/>
</dbReference>
<feature type="region of interest" description="Disordered" evidence="11">
    <location>
        <begin position="1128"/>
        <end position="1154"/>
    </location>
</feature>
<feature type="compositionally biased region" description="Polar residues" evidence="11">
    <location>
        <begin position="1128"/>
        <end position="1147"/>
    </location>
</feature>
<keyword evidence="6" id="KW-0808">Transferase</keyword>
<feature type="compositionally biased region" description="Polar residues" evidence="11">
    <location>
        <begin position="87"/>
        <end position="111"/>
    </location>
</feature>
<protein>
    <recommendedName>
        <fullName evidence="12">Protein kinase domain-containing protein</fullName>
    </recommendedName>
</protein>
<feature type="compositionally biased region" description="Polar residues" evidence="11">
    <location>
        <begin position="1243"/>
        <end position="1255"/>
    </location>
</feature>
<dbReference type="OrthoDB" id="9332038at2759"/>
<dbReference type="GO" id="GO:0004713">
    <property type="term" value="F:protein tyrosine kinase activity"/>
    <property type="evidence" value="ECO:0007669"/>
    <property type="project" value="TreeGrafter"/>
</dbReference>
<feature type="region of interest" description="Disordered" evidence="11">
    <location>
        <begin position="1167"/>
        <end position="1255"/>
    </location>
</feature>
<sequence length="1416" mass="153794">MHSGRPSSATAQHVINMIGMDPGLGLSSGAIQSMGGSGTTSNATTANGSGAGMTSHPSALPGTYRSTPSQQQQYQQQPLSPRLPGNLSPQNIGSPTGNPMSNYASPQSAQGGLSPPLIPSTSQLGRSQSLGHAAYQQYHNLHQKQQQHQHAQQQMPQSSTTADLYNMQAGGSSSRRDRSQQYSDGGIGTKNVANASILPTINTHIPSSSLMNSPYSPSNRHSMMFDPSASARLSTGSSAATGPTQPHSPGTTAATSYGSPYIPSQHLPPQHMAGTRPMSMVDPSSGYNQGLAASYGGAQTISPVAGSSKRASVPHPQNTMDQGHVLPLHNSPQINSPSGYGDSLPLYSNASSSRPPLSSPYMPMSPSTANRVGAPPRTTTISGAYSPVHVASDRMSIEPNAQATPRKERRNTVTSNDTVTRQQLGQFEEWERKQRVLQKRQEGFRRVRDLNDLKVNLEPAQQGIGRRADPMGGYVSPLKAMTAYLHHTYHLVNPAFFYELSFNPRRVLTKPSRPMHNDGHDNEDSDYILYVNDWLGTEEGNRYLILDILGQGTFGQVVKCQNMKTREIVAVKVIKNKPAYFNQSMMEVTILEMLNGNWDPNDEHHILRLRDTFIHAKHLCLVFELLSSNLYELIKQNSFRGLSTSLVRVFTTQLLDALTVLNEARLIHCDLKPENILLKTLQTPSIKLVDFGSACHERQTVYTYIQSRFYRSPEVLLGLPYNSAIDMWSLGCIAIELFLGLPLFPGTSEYNQICRIVEMLGLPPRWMLEQGKQTGEFFNVYTDEYGRKQFKLKSIDQYSKEHNTPEQPSKRYFQATTLPDIVKTYPMSRKSGKATDVQKEMANRASFIDFTSGLLNMDPNLRWTPQQSKLHPFITGEKYVHPFKPPVTSPGSIQRSTRPGGSAAQVNTSDPSRHPFGGLPETPARSTGRTYQDAAAYSQHLAQQQAYNAAHQARQNQINNPYVREDAARAEADAQVGSNQAQVAAAQAHAQAQAQAQMHAQAQAQAQAAQLQGTAMSPQYGQLPGGAIQDGRGSASAYTQNRSRSNTLTRMEVIPPQMAKMGLEAGHRMTPVMNRDESMREWERQQQAGANNQVGSGSMGNTNQGKSSARSGKQRNDYHNLDLLHQQAEQQAQRTASYNGQQQQVPYQSPNSNAQNWQAAANSLVGMANPQQPSSGGSGYIPSSSMSPTGMKSRQHSFSVVVDGQQQQQRLPASASANFAGSSPKMQGGTLPTQIAAPPPAAYTSNSRQPLSAPNTNGAVAGLSFDPYQTDIAQLQPALHPTQYHTVGHAPMSAGNPQARHSMGGGTMPATNRHSIAIPHVSSPNSVLTNSGGGMIGSNSLANLQGLYTNPASDPAIAAHQQQRSDGYGGLSDLMFSGGGGAQQQQHRFAHQQSPVQPTQSPNDFNGLPQYQTRRY</sequence>
<feature type="compositionally biased region" description="Low complexity" evidence="11">
    <location>
        <begin position="206"/>
        <end position="218"/>
    </location>
</feature>
<feature type="region of interest" description="Disordered" evidence="11">
    <location>
        <begin position="164"/>
        <end position="191"/>
    </location>
</feature>
<evidence type="ECO:0000256" key="7">
    <source>
        <dbReference type="ARBA" id="ARBA00022741"/>
    </source>
</evidence>
<evidence type="ECO:0000256" key="8">
    <source>
        <dbReference type="ARBA" id="ARBA00022777"/>
    </source>
</evidence>
<feature type="region of interest" description="Disordered" evidence="11">
    <location>
        <begin position="29"/>
        <end position="127"/>
    </location>
</feature>
<dbReference type="PROSITE" id="PS00108">
    <property type="entry name" value="PROTEIN_KINASE_ST"/>
    <property type="match status" value="1"/>
</dbReference>
<feature type="region of interest" description="Disordered" evidence="11">
    <location>
        <begin position="1376"/>
        <end position="1416"/>
    </location>
</feature>
<dbReference type="PANTHER" id="PTHR24058">
    <property type="entry name" value="DUAL SPECIFICITY PROTEIN KINASE"/>
    <property type="match status" value="1"/>
</dbReference>
<feature type="region of interest" description="Disordered" evidence="11">
    <location>
        <begin position="329"/>
        <end position="420"/>
    </location>
</feature>
<feature type="region of interest" description="Disordered" evidence="11">
    <location>
        <begin position="203"/>
        <end position="278"/>
    </location>
</feature>
<evidence type="ECO:0000313" key="13">
    <source>
        <dbReference type="EMBL" id="PWN32471.1"/>
    </source>
</evidence>
<keyword evidence="14" id="KW-1185">Reference proteome</keyword>
<feature type="compositionally biased region" description="Low complexity" evidence="11">
    <location>
        <begin position="39"/>
        <end position="55"/>
    </location>
</feature>
<feature type="compositionally biased region" description="Low complexity" evidence="11">
    <location>
        <begin position="1383"/>
        <end position="1394"/>
    </location>
</feature>
<dbReference type="GO" id="GO:0004674">
    <property type="term" value="F:protein serine/threonine kinase activity"/>
    <property type="evidence" value="ECO:0007669"/>
    <property type="project" value="UniProtKB-KW"/>
</dbReference>
<keyword evidence="7 10" id="KW-0547">Nucleotide-binding</keyword>
<dbReference type="FunFam" id="1.10.510.10:FF:000380">
    <property type="entry name" value="Serine/threonine-protein kinase ppk15"/>
    <property type="match status" value="1"/>
</dbReference>
<keyword evidence="9 10" id="KW-0067">ATP-binding</keyword>
<dbReference type="EMBL" id="KZ819605">
    <property type="protein sequence ID" value="PWN32471.1"/>
    <property type="molecule type" value="Genomic_DNA"/>
</dbReference>
<feature type="compositionally biased region" description="Polar residues" evidence="11">
    <location>
        <begin position="889"/>
        <end position="910"/>
    </location>
</feature>
<feature type="compositionally biased region" description="Polar residues" evidence="11">
    <location>
        <begin position="1036"/>
        <end position="1049"/>
    </location>
</feature>
<reference evidence="13 14" key="1">
    <citation type="journal article" date="2018" name="Mol. Biol. Evol.">
        <title>Broad Genomic Sampling Reveals a Smut Pathogenic Ancestry of the Fungal Clade Ustilaginomycotina.</title>
        <authorList>
            <person name="Kijpornyongpan T."/>
            <person name="Mondo S.J."/>
            <person name="Barry K."/>
            <person name="Sandor L."/>
            <person name="Lee J."/>
            <person name="Lipzen A."/>
            <person name="Pangilinan J."/>
            <person name="LaButti K."/>
            <person name="Hainaut M."/>
            <person name="Henrissat B."/>
            <person name="Grigoriev I.V."/>
            <person name="Spatafora J.W."/>
            <person name="Aime M.C."/>
        </authorList>
    </citation>
    <scope>NUCLEOTIDE SEQUENCE [LARGE SCALE GENOMIC DNA]</scope>
    <source>
        <strain evidence="13 14">MCA 3882</strain>
    </source>
</reference>
<feature type="compositionally biased region" description="Low complexity" evidence="11">
    <location>
        <begin position="348"/>
        <end position="367"/>
    </location>
</feature>
<dbReference type="Gene3D" id="3.30.200.20">
    <property type="entry name" value="Phosphorylase Kinase, domain 1"/>
    <property type="match status" value="1"/>
</dbReference>
<dbReference type="CDD" id="cd14212">
    <property type="entry name" value="PKc_YAK1"/>
    <property type="match status" value="1"/>
</dbReference>
<dbReference type="GO" id="GO:0005737">
    <property type="term" value="C:cytoplasm"/>
    <property type="evidence" value="ECO:0007669"/>
    <property type="project" value="UniProtKB-SubCell"/>
</dbReference>
<evidence type="ECO:0000256" key="11">
    <source>
        <dbReference type="SAM" id="MobiDB-lite"/>
    </source>
</evidence>
<keyword evidence="8" id="KW-0418">Kinase</keyword>
<feature type="compositionally biased region" description="Polar residues" evidence="11">
    <location>
        <begin position="231"/>
        <end position="258"/>
    </location>
</feature>
<evidence type="ECO:0000256" key="9">
    <source>
        <dbReference type="ARBA" id="ARBA00022840"/>
    </source>
</evidence>
<dbReference type="GeneID" id="37021114"/>
<dbReference type="FunFam" id="3.30.200.20:FF:000087">
    <property type="entry name" value="Dual specificity tyrosine-phosphorylation-regulated kinase 1A"/>
    <property type="match status" value="1"/>
</dbReference>
<organism evidence="13 14">
    <name type="scientific">Meira miltonrushii</name>
    <dbReference type="NCBI Taxonomy" id="1280837"/>
    <lineage>
        <taxon>Eukaryota</taxon>
        <taxon>Fungi</taxon>
        <taxon>Dikarya</taxon>
        <taxon>Basidiomycota</taxon>
        <taxon>Ustilaginomycotina</taxon>
        <taxon>Exobasidiomycetes</taxon>
        <taxon>Exobasidiales</taxon>
        <taxon>Brachybasidiaceae</taxon>
        <taxon>Meira</taxon>
    </lineage>
</organism>
<dbReference type="InterPro" id="IPR000719">
    <property type="entry name" value="Prot_kinase_dom"/>
</dbReference>
<keyword evidence="3" id="KW-0963">Cytoplasm</keyword>
<dbReference type="PROSITE" id="PS50011">
    <property type="entry name" value="PROTEIN_KINASE_DOM"/>
    <property type="match status" value="1"/>
</dbReference>
<name>A0A316V7J7_9BASI</name>
<feature type="compositionally biased region" description="Polar residues" evidence="11">
    <location>
        <begin position="1085"/>
        <end position="1111"/>
    </location>
</feature>
<dbReference type="SUPFAM" id="SSF56112">
    <property type="entry name" value="Protein kinase-like (PK-like)"/>
    <property type="match status" value="1"/>
</dbReference>
<comment type="similarity">
    <text evidence="2">Belongs to the protein kinase superfamily. CMGC Ser/Thr protein kinase family. MNB/DYRK subfamily.</text>
</comment>
<feature type="compositionally biased region" description="Polar residues" evidence="11">
    <location>
        <begin position="1190"/>
        <end position="1233"/>
    </location>
</feature>
<dbReference type="GO" id="GO:0005524">
    <property type="term" value="F:ATP binding"/>
    <property type="evidence" value="ECO:0007669"/>
    <property type="project" value="UniProtKB-UniRule"/>
</dbReference>
<evidence type="ECO:0000313" key="14">
    <source>
        <dbReference type="Proteomes" id="UP000245771"/>
    </source>
</evidence>
<comment type="subcellular location">
    <subcellularLocation>
        <location evidence="1">Cytoplasm</location>
    </subcellularLocation>
</comment>
<accession>A0A316V7J7</accession>
<evidence type="ECO:0000256" key="6">
    <source>
        <dbReference type="ARBA" id="ARBA00022679"/>
    </source>
</evidence>
<keyword evidence="5" id="KW-0597">Phosphoprotein</keyword>
<dbReference type="PROSITE" id="PS00107">
    <property type="entry name" value="PROTEIN_KINASE_ATP"/>
    <property type="match status" value="1"/>
</dbReference>
<dbReference type="GO" id="GO:0005634">
    <property type="term" value="C:nucleus"/>
    <property type="evidence" value="ECO:0007669"/>
    <property type="project" value="TreeGrafter"/>
</dbReference>
<feature type="compositionally biased region" description="Low complexity" evidence="11">
    <location>
        <begin position="63"/>
        <end position="84"/>
    </location>
</feature>
<evidence type="ECO:0000256" key="1">
    <source>
        <dbReference type="ARBA" id="ARBA00004496"/>
    </source>
</evidence>
<evidence type="ECO:0000256" key="3">
    <source>
        <dbReference type="ARBA" id="ARBA00022490"/>
    </source>
</evidence>
<evidence type="ECO:0000256" key="2">
    <source>
        <dbReference type="ARBA" id="ARBA00008867"/>
    </source>
</evidence>
<dbReference type="InterPro" id="IPR017441">
    <property type="entry name" value="Protein_kinase_ATP_BS"/>
</dbReference>
<evidence type="ECO:0000256" key="10">
    <source>
        <dbReference type="PROSITE-ProRule" id="PRU10141"/>
    </source>
</evidence>
<evidence type="ECO:0000256" key="5">
    <source>
        <dbReference type="ARBA" id="ARBA00022553"/>
    </source>
</evidence>
<gene>
    <name evidence="13" type="ORF">FA14DRAFT_161898</name>
</gene>
<proteinExistence type="inferred from homology"/>
<dbReference type="InterPro" id="IPR008271">
    <property type="entry name" value="Ser/Thr_kinase_AS"/>
</dbReference>
<dbReference type="SMART" id="SM00220">
    <property type="entry name" value="S_TKc"/>
    <property type="match status" value="1"/>
</dbReference>
<dbReference type="STRING" id="1280837.A0A316V7J7"/>
<dbReference type="Gene3D" id="1.10.510.10">
    <property type="entry name" value="Transferase(Phosphotransferase) domain 1"/>
    <property type="match status" value="1"/>
</dbReference>
<keyword evidence="4" id="KW-0723">Serine/threonine-protein kinase</keyword>
<dbReference type="Proteomes" id="UP000245771">
    <property type="component" value="Unassembled WGS sequence"/>
</dbReference>
<feature type="region of interest" description="Disordered" evidence="11">
    <location>
        <begin position="1076"/>
        <end position="1114"/>
    </location>
</feature>
<feature type="domain" description="Protein kinase" evidence="12">
    <location>
        <begin position="543"/>
        <end position="874"/>
    </location>
</feature>
<dbReference type="Pfam" id="PF00069">
    <property type="entry name" value="Pkinase"/>
    <property type="match status" value="1"/>
</dbReference>
<dbReference type="PANTHER" id="PTHR24058:SF17">
    <property type="entry name" value="HOMEODOMAIN INTERACTING PROTEIN KINASE, ISOFORM D"/>
    <property type="match status" value="1"/>
</dbReference>
<feature type="region of interest" description="Disordered" evidence="11">
    <location>
        <begin position="1017"/>
        <end position="1053"/>
    </location>
</feature>
<feature type="region of interest" description="Disordered" evidence="11">
    <location>
        <begin position="881"/>
        <end position="932"/>
    </location>
</feature>
<feature type="compositionally biased region" description="Polar residues" evidence="11">
    <location>
        <begin position="1395"/>
        <end position="1416"/>
    </location>
</feature>